<dbReference type="InterPro" id="IPR021449">
    <property type="entry name" value="DUF3099"/>
</dbReference>
<evidence type="ECO:0000256" key="2">
    <source>
        <dbReference type="SAM" id="Phobius"/>
    </source>
</evidence>
<feature type="compositionally biased region" description="Basic and acidic residues" evidence="1">
    <location>
        <begin position="79"/>
        <end position="94"/>
    </location>
</feature>
<feature type="compositionally biased region" description="Low complexity" evidence="1">
    <location>
        <begin position="109"/>
        <end position="150"/>
    </location>
</feature>
<evidence type="ECO:0008006" key="5">
    <source>
        <dbReference type="Google" id="ProtNLM"/>
    </source>
</evidence>
<keyword evidence="2" id="KW-0472">Membrane</keyword>
<evidence type="ECO:0000313" key="4">
    <source>
        <dbReference type="Proteomes" id="UP001500467"/>
    </source>
</evidence>
<keyword evidence="2" id="KW-1133">Transmembrane helix</keyword>
<comment type="caution">
    <text evidence="3">The sequence shown here is derived from an EMBL/GenBank/DDBJ whole genome shotgun (WGS) entry which is preliminary data.</text>
</comment>
<dbReference type="Proteomes" id="UP001500467">
    <property type="component" value="Unassembled WGS sequence"/>
</dbReference>
<keyword evidence="2" id="KW-0812">Transmembrane</keyword>
<accession>A0ABP4GHF4</accession>
<feature type="transmembrane region" description="Helical" evidence="2">
    <location>
        <begin position="55"/>
        <end position="73"/>
    </location>
</feature>
<evidence type="ECO:0000313" key="3">
    <source>
        <dbReference type="EMBL" id="GAA1220606.1"/>
    </source>
</evidence>
<reference evidence="4" key="1">
    <citation type="journal article" date="2019" name="Int. J. Syst. Evol. Microbiol.">
        <title>The Global Catalogue of Microorganisms (GCM) 10K type strain sequencing project: providing services to taxonomists for standard genome sequencing and annotation.</title>
        <authorList>
            <consortium name="The Broad Institute Genomics Platform"/>
            <consortium name="The Broad Institute Genome Sequencing Center for Infectious Disease"/>
            <person name="Wu L."/>
            <person name="Ma J."/>
        </authorList>
    </citation>
    <scope>NUCLEOTIDE SEQUENCE [LARGE SCALE GENOMIC DNA]</scope>
    <source>
        <strain evidence="4">JCM 13022</strain>
    </source>
</reference>
<keyword evidence="4" id="KW-1185">Reference proteome</keyword>
<dbReference type="RefSeq" id="WP_372493453.1">
    <property type="nucleotide sequence ID" value="NZ_BAAALM010000019.1"/>
</dbReference>
<sequence length="157" mass="16621">MEERDRSGDPVLITEAAPSYDDELAARKRKYVLTMGMRFPCLVLAGVFYQTWWLALALLVLSIPLPWIAVLIANDRPPRKSEEVNRYQREHRALEATAHQVIDVASPPGSTESGDSASGASASGTSASGTAGPGKSTTSARSTASQSRAADGTASGE</sequence>
<dbReference type="Pfam" id="PF11298">
    <property type="entry name" value="DUF3099"/>
    <property type="match status" value="1"/>
</dbReference>
<evidence type="ECO:0000256" key="1">
    <source>
        <dbReference type="SAM" id="MobiDB-lite"/>
    </source>
</evidence>
<protein>
    <recommendedName>
        <fullName evidence="5">DUF3099 domain-containing protein</fullName>
    </recommendedName>
</protein>
<dbReference type="EMBL" id="BAAALM010000019">
    <property type="protein sequence ID" value="GAA1220606.1"/>
    <property type="molecule type" value="Genomic_DNA"/>
</dbReference>
<feature type="region of interest" description="Disordered" evidence="1">
    <location>
        <begin position="79"/>
        <end position="157"/>
    </location>
</feature>
<name>A0ABP4GHF4_9PSEU</name>
<organism evidence="3 4">
    <name type="scientific">Prauserella alba</name>
    <dbReference type="NCBI Taxonomy" id="176898"/>
    <lineage>
        <taxon>Bacteria</taxon>
        <taxon>Bacillati</taxon>
        <taxon>Actinomycetota</taxon>
        <taxon>Actinomycetes</taxon>
        <taxon>Pseudonocardiales</taxon>
        <taxon>Pseudonocardiaceae</taxon>
        <taxon>Prauserella</taxon>
    </lineage>
</organism>
<proteinExistence type="predicted"/>
<gene>
    <name evidence="3" type="ORF">GCM10009675_49260</name>
</gene>